<dbReference type="EMBL" id="ASPP01023901">
    <property type="protein sequence ID" value="ETO09801.1"/>
    <property type="molecule type" value="Genomic_DNA"/>
</dbReference>
<protein>
    <submittedName>
        <fullName evidence="1">Uncharacterized protein</fullName>
    </submittedName>
</protein>
<organism evidence="1 2">
    <name type="scientific">Reticulomyxa filosa</name>
    <dbReference type="NCBI Taxonomy" id="46433"/>
    <lineage>
        <taxon>Eukaryota</taxon>
        <taxon>Sar</taxon>
        <taxon>Rhizaria</taxon>
        <taxon>Retaria</taxon>
        <taxon>Foraminifera</taxon>
        <taxon>Monothalamids</taxon>
        <taxon>Reticulomyxidae</taxon>
        <taxon>Reticulomyxa</taxon>
    </lineage>
</organism>
<gene>
    <name evidence="1" type="ORF">RFI_27577</name>
</gene>
<proteinExistence type="predicted"/>
<name>X6M838_RETFI</name>
<keyword evidence="2" id="KW-1185">Reference proteome</keyword>
<sequence>MYYQYYYNIILLGSGLQEQLHQRIFIKIERIFKNKLRQNKEKSAIKICQYCFKSYYIGSNLGNGNNLSYYSKKIAINFIEKFHSSKNITFLLFFSRLSNNTNLRHNIPLPSSSPLIIYSSFLFDRISQNRIVLSVNSEHITFELPQISILFTTNGEYTTVINQFLCLLNT</sequence>
<evidence type="ECO:0000313" key="1">
    <source>
        <dbReference type="EMBL" id="ETO09801.1"/>
    </source>
</evidence>
<dbReference type="AlphaFoldDB" id="X6M838"/>
<dbReference type="Proteomes" id="UP000023152">
    <property type="component" value="Unassembled WGS sequence"/>
</dbReference>
<accession>X6M838</accession>
<reference evidence="1 2" key="1">
    <citation type="journal article" date="2013" name="Curr. Biol.">
        <title>The Genome of the Foraminiferan Reticulomyxa filosa.</title>
        <authorList>
            <person name="Glockner G."/>
            <person name="Hulsmann N."/>
            <person name="Schleicher M."/>
            <person name="Noegel A.A."/>
            <person name="Eichinger L."/>
            <person name="Gallinger C."/>
            <person name="Pawlowski J."/>
            <person name="Sierra R."/>
            <person name="Euteneuer U."/>
            <person name="Pillet L."/>
            <person name="Moustafa A."/>
            <person name="Platzer M."/>
            <person name="Groth M."/>
            <person name="Szafranski K."/>
            <person name="Schliwa M."/>
        </authorList>
    </citation>
    <scope>NUCLEOTIDE SEQUENCE [LARGE SCALE GENOMIC DNA]</scope>
</reference>
<evidence type="ECO:0000313" key="2">
    <source>
        <dbReference type="Proteomes" id="UP000023152"/>
    </source>
</evidence>
<comment type="caution">
    <text evidence="1">The sequence shown here is derived from an EMBL/GenBank/DDBJ whole genome shotgun (WGS) entry which is preliminary data.</text>
</comment>